<gene>
    <name evidence="2" type="ORF">PSON_ATCC_30995.1.T0090316</name>
</gene>
<dbReference type="GO" id="GO:0005929">
    <property type="term" value="C:cilium"/>
    <property type="evidence" value="ECO:0007669"/>
    <property type="project" value="UniProtKB-SubCell"/>
</dbReference>
<reference evidence="2" key="1">
    <citation type="submission" date="2021-01" db="EMBL/GenBank/DDBJ databases">
        <authorList>
            <consortium name="Genoscope - CEA"/>
            <person name="William W."/>
        </authorList>
    </citation>
    <scope>NUCLEOTIDE SEQUENCE</scope>
</reference>
<dbReference type="OrthoDB" id="415597at2759"/>
<keyword evidence="3" id="KW-1185">Reference proteome</keyword>
<organism evidence="2 3">
    <name type="scientific">Paramecium sonneborni</name>
    <dbReference type="NCBI Taxonomy" id="65129"/>
    <lineage>
        <taxon>Eukaryota</taxon>
        <taxon>Sar</taxon>
        <taxon>Alveolata</taxon>
        <taxon>Ciliophora</taxon>
        <taxon>Intramacronucleata</taxon>
        <taxon>Oligohymenophorea</taxon>
        <taxon>Peniculida</taxon>
        <taxon>Parameciidae</taxon>
        <taxon>Paramecium</taxon>
    </lineage>
</organism>
<sequence length="1532" mass="175815">MKKKQAEHQSIFTNIPLALDIGFTAVTLSSNLSFVMENPNEYAVQFHFEYQKFKITPDRGQLAPGARINFTLTYAPIQAEVIVASIILHIQYEQPRVIKVSGIGKYPFLQLNTKKLNFESLLIGKTISKEITIKNQSEVTAQFQIQKIIDDEFKDNAFNLDYYSGTIPQKSTFLIKVTYQPRILNVSVIRFKVICQGGNELTFECVGQALEHAVYLSEKSINFGEIKIGNQATKLLTIHNDSDLPATYQFYTDLNNIFAFNKIRGQIQSKSFDRIIISFTPKNTINYYERVYCIASNQIKFVDLIGTCYDLLIKPIPLLQQHVDNFRRRVIQGKLSEVDFRYMENSYLMKINQQNQSNLQGEWQENPNQTVLFKELMLPPSSDNRLIKFSEDFIDFGYVECQQQSSARDLELYNRLNCKLTIFWTIQTHPTINGEKVPVFTVYPETQSAQANSKCRFQVSFRPTKSSYYYYQYIQFFAIKYNPKLTKKILDEVKNSKGSILNESFGQNANLKLSQTGITNQKNTVEFASKEMIPTFSGQIGCVGHSFGINSQPYIPIIELRPSNKLYFPPCTIEESVYQTVEFINKSDTPIYFNFSPDPTKTFRVYPNQGLVFGKSSQMLLVEFVPLENKAYNQTLICHMNHQSSNQITLQAIGYCSTPSLKLQNDGKVFFPPSFVGVYSRQKITVHNESRVPMSYSIDVPEKNQNELYIEPSSGQIKPNEVLHLDCQFIPYKRNKKYKIKVPMTATEILADNQNLIGYHIPGSGNQDFPLEQRKPIELSYQFEIFGQGTDGNLHLNVDQIDFNIIKVNFNTKKYATLINNSPCTFYIELVLRPKSKEKDKFDQKMISLINRAFTLDLQNGIIAANSKLDIGIMFNPIEVCEFDLILDVFATEKNPKAPKGPNFQNKKIISQKCKLEIKAKGSYPLLKIADVRNDSISVATLWENFQINQINTELGKDLNEDEQKFLKIEQLTFDQAQQLQKRLRSYDWNFGYLPSKPQVKSRKIVITIQNIGGTDLEWQFKLPSDHQIELEPWADPGEPSEEDTFEKAILEKNIFQIRPKGGVIPPQCFKDIELIYTPCNLDEELKSKGISISNESHFLRVVLQILNGKPLVLNLKGTTLAPLEGRLAVKKNSFELPDTPVGLLQPVKYPIEIQNVGSSKVQYKTIIKEIDIDGEIIESQFNVFDIQNPQGSLLPNEKQYLYCQFRPLEQKSYNFELLVEVSDMVKVIQPVKLAIQGTGYANQPKKQIQKQTQEIPRQRSHQSPIGSKVFFSLEEIDFGELLPLKSAHRMIILYNQSNDRKFTFDFGVSQFTLSNNRPGLCCGDEFLIEPIQGELEAQSFIELKLTLTTASTPSVYEGECECTISWENKNQQINTSQVSQNSQAITVDKETLFLRIKKKSSLNVELVNSFKQPPPPIHNAMAHPFQQLLGQIITEILTDSHTDQILRALDQQPITLYQPEQQQQKGDELKQEDLSIQRDYKDYKTMFLEDEFIELTDLIMENTFFNIIQETTRKECDLLRISKTFVTPANK</sequence>
<evidence type="ECO:0000313" key="3">
    <source>
        <dbReference type="Proteomes" id="UP000692954"/>
    </source>
</evidence>
<proteinExistence type="predicted"/>
<dbReference type="InterPro" id="IPR000535">
    <property type="entry name" value="MSP_dom"/>
</dbReference>
<dbReference type="Pfam" id="PF24816">
    <property type="entry name" value="Ig_CFAP65__9th"/>
    <property type="match status" value="1"/>
</dbReference>
<dbReference type="PROSITE" id="PS50202">
    <property type="entry name" value="MSP"/>
    <property type="match status" value="1"/>
</dbReference>
<evidence type="ECO:0000259" key="1">
    <source>
        <dbReference type="PROSITE" id="PS50202"/>
    </source>
</evidence>
<dbReference type="GO" id="GO:0005737">
    <property type="term" value="C:cytoplasm"/>
    <property type="evidence" value="ECO:0007669"/>
    <property type="project" value="UniProtKB-SubCell"/>
</dbReference>
<dbReference type="Pfam" id="PF25249">
    <property type="entry name" value="Ig_CFAP65_7th"/>
    <property type="match status" value="1"/>
</dbReference>
<protein>
    <recommendedName>
        <fullName evidence="1">MSP domain-containing protein</fullName>
    </recommendedName>
</protein>
<dbReference type="EMBL" id="CAJJDN010000009">
    <property type="protein sequence ID" value="CAD8055583.1"/>
    <property type="molecule type" value="Genomic_DNA"/>
</dbReference>
<dbReference type="InterPro" id="IPR052614">
    <property type="entry name" value="CFAP65"/>
</dbReference>
<comment type="caution">
    <text evidence="2">The sequence shown here is derived from an EMBL/GenBank/DDBJ whole genome shotgun (WGS) entry which is preliminary data.</text>
</comment>
<dbReference type="PANTHER" id="PTHR46127">
    <property type="entry name" value="CILIA- AND FLAGELLA-ASSOCIATED PROTEIN 65"/>
    <property type="match status" value="1"/>
</dbReference>
<name>A0A8S1KNH6_9CILI</name>
<dbReference type="Proteomes" id="UP000692954">
    <property type="component" value="Unassembled WGS sequence"/>
</dbReference>
<feature type="domain" description="MSP" evidence="1">
    <location>
        <begin position="557"/>
        <end position="697"/>
    </location>
</feature>
<evidence type="ECO:0000313" key="2">
    <source>
        <dbReference type="EMBL" id="CAD8055583.1"/>
    </source>
</evidence>
<accession>A0A8S1KNH6</accession>
<dbReference type="Pfam" id="PF24291">
    <property type="entry name" value="Ig_CFAP65"/>
    <property type="match status" value="1"/>
</dbReference>
<dbReference type="InterPro" id="IPR056344">
    <property type="entry name" value="Ig_CFAP65-like_9th"/>
</dbReference>
<dbReference type="InterPro" id="IPR058536">
    <property type="entry name" value="Ig_CFAP65_4th"/>
</dbReference>
<dbReference type="Pfam" id="PF24507">
    <property type="entry name" value="Ig_CFAP65_4th"/>
    <property type="match status" value="3"/>
</dbReference>
<dbReference type="InterPro" id="IPR057470">
    <property type="entry name" value="Ig_CFAP65_7th"/>
</dbReference>
<dbReference type="PANTHER" id="PTHR46127:SF1">
    <property type="entry name" value="CILIA- AND FLAGELLA-ASSOCIATED PROTEIN 65"/>
    <property type="match status" value="1"/>
</dbReference>
<dbReference type="InterPro" id="IPR056305">
    <property type="entry name" value="Ig_CFAP65_10th"/>
</dbReference>